<proteinExistence type="predicted"/>
<comment type="caution">
    <text evidence="2">The sequence shown here is derived from an EMBL/GenBank/DDBJ whole genome shotgun (WGS) entry which is preliminary data.</text>
</comment>
<gene>
    <name evidence="2" type="ORF">DCHRY22_LOCUS7279</name>
</gene>
<accession>A0A8J2QPM5</accession>
<dbReference type="AlphaFoldDB" id="A0A8J2QPM5"/>
<dbReference type="EMBL" id="CAKASE010000057">
    <property type="protein sequence ID" value="CAG9566670.1"/>
    <property type="molecule type" value="Genomic_DNA"/>
</dbReference>
<reference evidence="2" key="1">
    <citation type="submission" date="2021-09" db="EMBL/GenBank/DDBJ databases">
        <authorList>
            <person name="Martin H S."/>
        </authorList>
    </citation>
    <scope>NUCLEOTIDE SEQUENCE</scope>
</reference>
<name>A0A8J2QPM5_9NEOP</name>
<sequence length="166" mass="18292">MQSLCGVGSAFATGTGPLCPVGYKIESSLESKRDKNTQPVLSSGTKDKEGNLKVTPYSADEALMATFGKCKPGRSERYKNFVSQKKRAAVRSPLSDDCGPRVVYGEQWPLKQKNIKTSRPAVVVRTRRARIDRVRPHRAACIRIHGIEKGLDTVHTKQTLDPSLPQ</sequence>
<evidence type="ECO:0000313" key="3">
    <source>
        <dbReference type="Proteomes" id="UP000789524"/>
    </source>
</evidence>
<keyword evidence="3" id="KW-1185">Reference proteome</keyword>
<evidence type="ECO:0000256" key="1">
    <source>
        <dbReference type="SAM" id="MobiDB-lite"/>
    </source>
</evidence>
<evidence type="ECO:0000313" key="2">
    <source>
        <dbReference type="EMBL" id="CAG9566670.1"/>
    </source>
</evidence>
<protein>
    <submittedName>
        <fullName evidence="2">(African queen) hypothetical protein</fullName>
    </submittedName>
</protein>
<dbReference type="Proteomes" id="UP000789524">
    <property type="component" value="Unassembled WGS sequence"/>
</dbReference>
<feature type="region of interest" description="Disordered" evidence="1">
    <location>
        <begin position="29"/>
        <end position="52"/>
    </location>
</feature>
<organism evidence="2 3">
    <name type="scientific">Danaus chrysippus</name>
    <name type="common">African queen</name>
    <dbReference type="NCBI Taxonomy" id="151541"/>
    <lineage>
        <taxon>Eukaryota</taxon>
        <taxon>Metazoa</taxon>
        <taxon>Ecdysozoa</taxon>
        <taxon>Arthropoda</taxon>
        <taxon>Hexapoda</taxon>
        <taxon>Insecta</taxon>
        <taxon>Pterygota</taxon>
        <taxon>Neoptera</taxon>
        <taxon>Endopterygota</taxon>
        <taxon>Lepidoptera</taxon>
        <taxon>Glossata</taxon>
        <taxon>Ditrysia</taxon>
        <taxon>Papilionoidea</taxon>
        <taxon>Nymphalidae</taxon>
        <taxon>Danainae</taxon>
        <taxon>Danaini</taxon>
        <taxon>Danaina</taxon>
        <taxon>Danaus</taxon>
        <taxon>Anosia</taxon>
    </lineage>
</organism>